<keyword evidence="4 6" id="KW-0408">Iron</keyword>
<comment type="catalytic activity">
    <reaction evidence="6">
        <text>glycolate + A = glyoxylate + AH2</text>
        <dbReference type="Rhea" id="RHEA:21264"/>
        <dbReference type="ChEBI" id="CHEBI:13193"/>
        <dbReference type="ChEBI" id="CHEBI:17499"/>
        <dbReference type="ChEBI" id="CHEBI:29805"/>
        <dbReference type="ChEBI" id="CHEBI:36655"/>
        <dbReference type="EC" id="1.1.99.14"/>
    </reaction>
</comment>
<gene>
    <name evidence="8" type="primary">lutA</name>
    <name evidence="8" type="ORF">Spa11_17170</name>
</gene>
<dbReference type="InterPro" id="IPR017896">
    <property type="entry name" value="4Fe4S_Fe-S-bd"/>
</dbReference>
<keyword evidence="6" id="KW-0249">Electron transport</keyword>
<sequence>MANKEHGLNLLQTMDYSVVQQCMHCGLCLPTCPTFVETGRERSSPRGRIALMRSIADGELPLSREFAEEMDYCVGCLACQTACPAGVQYVSLLEKGRAASENAGLLDTPMRRVYRWLGLRLLMTRPWLLRLVARGVAVQQIPWIRRTLYMIGAMRLAPKTLRDLEPSAPPIDAPFSDARIKTVETPPAEWWSGKPRARVAVLTGCVQDISFARVNRATVDVLLAAGCEVVTPRSQPCCGSLHAHNGDLDQAKEQARRTLDMFDWQGLRAGPLAFDSVDAVISNAGGCGSHLRHYADLLADDPNYATRAKAWDAKVRDVQEFVWQVVGGGQQAVGSEATPQSRLERVLTREPSALAAGGATKRVTYDASCHLCHGQKVVSQPIELLKRVPSYQFVPLAESDWCCGAAGVYTITQPEQAGKLLERKLGHVKAANPDVLATANPGCMHQLNLACRDDASLANVRVAHPMELLAEACRASDAS</sequence>
<dbReference type="PANTHER" id="PTHR32479">
    <property type="entry name" value="GLYCOLATE OXIDASE IRON-SULFUR SUBUNIT"/>
    <property type="match status" value="1"/>
</dbReference>
<keyword evidence="2 6" id="KW-0479">Metal-binding</keyword>
<evidence type="ECO:0000256" key="4">
    <source>
        <dbReference type="ARBA" id="ARBA00023004"/>
    </source>
</evidence>
<dbReference type="KEGG" id="bmei:Spa11_17170"/>
<evidence type="ECO:0000256" key="2">
    <source>
        <dbReference type="ARBA" id="ARBA00022723"/>
    </source>
</evidence>
<feature type="domain" description="4Fe-4S ferredoxin-type" evidence="7">
    <location>
        <begin position="63"/>
        <end position="93"/>
    </location>
</feature>
<keyword evidence="6" id="KW-0813">Transport</keyword>
<dbReference type="Gene3D" id="1.10.1060.10">
    <property type="entry name" value="Alpha-helical ferredoxin"/>
    <property type="match status" value="1"/>
</dbReference>
<dbReference type="EMBL" id="CP036349">
    <property type="protein sequence ID" value="QDV73519.1"/>
    <property type="molecule type" value="Genomic_DNA"/>
</dbReference>
<evidence type="ECO:0000256" key="5">
    <source>
        <dbReference type="ARBA" id="ARBA00023014"/>
    </source>
</evidence>
<dbReference type="Pfam" id="PF02754">
    <property type="entry name" value="CCG"/>
    <property type="match status" value="2"/>
</dbReference>
<name>A0A518K6U3_9BACT</name>
<evidence type="ECO:0000256" key="1">
    <source>
        <dbReference type="ARBA" id="ARBA00022485"/>
    </source>
</evidence>
<dbReference type="EC" id="1.1.99.14" evidence="6"/>
<keyword evidence="5 6" id="KW-0411">Iron-sulfur</keyword>
<keyword evidence="3" id="KW-0677">Repeat</keyword>
<dbReference type="AlphaFoldDB" id="A0A518K6U3"/>
<dbReference type="SUPFAM" id="SSF46548">
    <property type="entry name" value="alpha-helical ferredoxin"/>
    <property type="match status" value="1"/>
</dbReference>
<dbReference type="PROSITE" id="PS00198">
    <property type="entry name" value="4FE4S_FER_1"/>
    <property type="match status" value="1"/>
</dbReference>
<accession>A0A518K6U3</accession>
<proteinExistence type="predicted"/>
<dbReference type="InterPro" id="IPR009051">
    <property type="entry name" value="Helical_ferredxn"/>
</dbReference>
<keyword evidence="9" id="KW-1185">Reference proteome</keyword>
<dbReference type="InterPro" id="IPR012257">
    <property type="entry name" value="Glc_ox_4Fe-4S"/>
</dbReference>
<dbReference type="PIRSF" id="PIRSF000139">
    <property type="entry name" value="Glc_ox_4Fe-4S"/>
    <property type="match status" value="1"/>
</dbReference>
<feature type="domain" description="4Fe-4S ferredoxin-type" evidence="7">
    <location>
        <begin position="14"/>
        <end position="42"/>
    </location>
</feature>
<evidence type="ECO:0000313" key="9">
    <source>
        <dbReference type="Proteomes" id="UP000316426"/>
    </source>
</evidence>
<comment type="catalytic activity">
    <reaction evidence="6">
        <text>(R)-lactate + A = pyruvate + AH2</text>
        <dbReference type="Rhea" id="RHEA:15089"/>
        <dbReference type="ChEBI" id="CHEBI:13193"/>
        <dbReference type="ChEBI" id="CHEBI:15361"/>
        <dbReference type="ChEBI" id="CHEBI:16004"/>
        <dbReference type="ChEBI" id="CHEBI:17499"/>
    </reaction>
</comment>
<comment type="cofactor">
    <cofactor evidence="6">
        <name>[4Fe-4S] cluster</name>
        <dbReference type="ChEBI" id="CHEBI:49883"/>
    </cofactor>
    <text evidence="6">Binds 2 [4Fe-4S] clusters.</text>
</comment>
<dbReference type="PANTHER" id="PTHR32479:SF17">
    <property type="entry name" value="GLYCOLATE OXIDASE IRON-SULFUR SUBUNIT"/>
    <property type="match status" value="1"/>
</dbReference>
<evidence type="ECO:0000256" key="6">
    <source>
        <dbReference type="PIRNR" id="PIRNR000139"/>
    </source>
</evidence>
<keyword evidence="1 6" id="KW-0004">4Fe-4S</keyword>
<evidence type="ECO:0000256" key="3">
    <source>
        <dbReference type="ARBA" id="ARBA00022737"/>
    </source>
</evidence>
<dbReference type="Proteomes" id="UP000316426">
    <property type="component" value="Chromosome"/>
</dbReference>
<evidence type="ECO:0000313" key="8">
    <source>
        <dbReference type="EMBL" id="QDV73519.1"/>
    </source>
</evidence>
<protein>
    <recommendedName>
        <fullName evidence="6">Glycolate oxidase iron-sulfur subunit</fullName>
        <ecNumber evidence="6">1.1.99.14</ecNumber>
    </recommendedName>
</protein>
<dbReference type="PROSITE" id="PS51379">
    <property type="entry name" value="4FE4S_FER_2"/>
    <property type="match status" value="2"/>
</dbReference>
<dbReference type="GO" id="GO:0046872">
    <property type="term" value="F:metal ion binding"/>
    <property type="evidence" value="ECO:0007669"/>
    <property type="project" value="UniProtKB-UniRule"/>
</dbReference>
<reference evidence="8 9" key="1">
    <citation type="submission" date="2019-02" db="EMBL/GenBank/DDBJ databases">
        <title>Deep-cultivation of Planctomycetes and their phenomic and genomic characterization uncovers novel biology.</title>
        <authorList>
            <person name="Wiegand S."/>
            <person name="Jogler M."/>
            <person name="Boedeker C."/>
            <person name="Pinto D."/>
            <person name="Vollmers J."/>
            <person name="Rivas-Marin E."/>
            <person name="Kohn T."/>
            <person name="Peeters S.H."/>
            <person name="Heuer A."/>
            <person name="Rast P."/>
            <person name="Oberbeckmann S."/>
            <person name="Bunk B."/>
            <person name="Jeske O."/>
            <person name="Meyerdierks A."/>
            <person name="Storesund J.E."/>
            <person name="Kallscheuer N."/>
            <person name="Luecker S."/>
            <person name="Lage O.M."/>
            <person name="Pohl T."/>
            <person name="Merkel B.J."/>
            <person name="Hornburger P."/>
            <person name="Mueller R.-W."/>
            <person name="Bruemmer F."/>
            <person name="Labrenz M."/>
            <person name="Spormann A.M."/>
            <person name="Op den Camp H."/>
            <person name="Overmann J."/>
            <person name="Amann R."/>
            <person name="Jetten M.S.M."/>
            <person name="Mascher T."/>
            <person name="Medema M.H."/>
            <person name="Devos D.P."/>
            <person name="Kaster A.-K."/>
            <person name="Ovreas L."/>
            <person name="Rohde M."/>
            <person name="Galperin M.Y."/>
            <person name="Jogler C."/>
        </authorList>
    </citation>
    <scope>NUCLEOTIDE SEQUENCE [LARGE SCALE GENOMIC DNA]</scope>
    <source>
        <strain evidence="8 9">Spa11</strain>
    </source>
</reference>
<evidence type="ECO:0000259" key="7">
    <source>
        <dbReference type="PROSITE" id="PS51379"/>
    </source>
</evidence>
<organism evidence="8 9">
    <name type="scientific">Botrimarina mediterranea</name>
    <dbReference type="NCBI Taxonomy" id="2528022"/>
    <lineage>
        <taxon>Bacteria</taxon>
        <taxon>Pseudomonadati</taxon>
        <taxon>Planctomycetota</taxon>
        <taxon>Planctomycetia</taxon>
        <taxon>Pirellulales</taxon>
        <taxon>Lacipirellulaceae</taxon>
        <taxon>Botrimarina</taxon>
    </lineage>
</organism>
<dbReference type="GO" id="GO:0051539">
    <property type="term" value="F:4 iron, 4 sulfur cluster binding"/>
    <property type="evidence" value="ECO:0007669"/>
    <property type="project" value="UniProtKB-UniRule"/>
</dbReference>
<dbReference type="Pfam" id="PF13183">
    <property type="entry name" value="Fer4_8"/>
    <property type="match status" value="1"/>
</dbReference>
<dbReference type="InterPro" id="IPR004017">
    <property type="entry name" value="Cys_rich_dom"/>
</dbReference>
<dbReference type="GO" id="GO:0019154">
    <property type="term" value="F:glycolate dehydrogenase activity"/>
    <property type="evidence" value="ECO:0007669"/>
    <property type="project" value="UniProtKB-EC"/>
</dbReference>
<dbReference type="InterPro" id="IPR017900">
    <property type="entry name" value="4Fe4S_Fe_S_CS"/>
</dbReference>
<comment type="function">
    <text evidence="6">Component of a complex that catalyzes the oxidation of glycolate to glyoxylate.</text>
</comment>